<dbReference type="InterPro" id="IPR027417">
    <property type="entry name" value="P-loop_NTPase"/>
</dbReference>
<dbReference type="Proteomes" id="UP001189429">
    <property type="component" value="Unassembled WGS sequence"/>
</dbReference>
<feature type="transmembrane region" description="Helical" evidence="1">
    <location>
        <begin position="34"/>
        <end position="52"/>
    </location>
</feature>
<name>A0ABN9S6E4_9DINO</name>
<dbReference type="SUPFAM" id="SSF52540">
    <property type="entry name" value="P-loop containing nucleoside triphosphate hydrolases"/>
    <property type="match status" value="1"/>
</dbReference>
<evidence type="ECO:0000313" key="3">
    <source>
        <dbReference type="Proteomes" id="UP001189429"/>
    </source>
</evidence>
<organism evidence="2 3">
    <name type="scientific">Prorocentrum cordatum</name>
    <dbReference type="NCBI Taxonomy" id="2364126"/>
    <lineage>
        <taxon>Eukaryota</taxon>
        <taxon>Sar</taxon>
        <taxon>Alveolata</taxon>
        <taxon>Dinophyceae</taxon>
        <taxon>Prorocentrales</taxon>
        <taxon>Prorocentraceae</taxon>
        <taxon>Prorocentrum</taxon>
    </lineage>
</organism>
<keyword evidence="3" id="KW-1185">Reference proteome</keyword>
<protein>
    <recommendedName>
        <fullName evidence="4">Sulfotransferase</fullName>
    </recommendedName>
</protein>
<proteinExistence type="predicted"/>
<comment type="caution">
    <text evidence="2">The sequence shown here is derived from an EMBL/GenBank/DDBJ whole genome shotgun (WGS) entry which is preliminary data.</text>
</comment>
<reference evidence="2" key="1">
    <citation type="submission" date="2023-10" db="EMBL/GenBank/DDBJ databases">
        <authorList>
            <person name="Chen Y."/>
            <person name="Shah S."/>
            <person name="Dougan E. K."/>
            <person name="Thang M."/>
            <person name="Chan C."/>
        </authorList>
    </citation>
    <scope>NUCLEOTIDE SEQUENCE [LARGE SCALE GENOMIC DNA]</scope>
</reference>
<accession>A0ABN9S6E4</accession>
<gene>
    <name evidence="2" type="ORF">PCOR1329_LOCUS26963</name>
</gene>
<evidence type="ECO:0000313" key="2">
    <source>
        <dbReference type="EMBL" id="CAK0827417.1"/>
    </source>
</evidence>
<keyword evidence="1" id="KW-0472">Membrane</keyword>
<sequence>MLPTWLSDLRGASLGLLLACAAHAAGWRCAPLVYGLLGVCSVGFGFSIAFYVHTTRVVFNRKPNRSLGAYYQHFMLTRPLEAAWRFLTAPLRVLPDFHILGETRTGTTTLSSYLREIGCIGAFSPWIVPFASDKESFYFAGHYFGFVHPAAYRMCFPLKITMWLRRLVYGKASPVFDGCASHLNAPWAAKLIHSATPGAALVVLLRPPAEQNVSWWKLEMGAHAWARGMGMGEDFLVKGYPPRSLRAAFEFSTSAETE</sequence>
<evidence type="ECO:0000256" key="1">
    <source>
        <dbReference type="SAM" id="Phobius"/>
    </source>
</evidence>
<dbReference type="Gene3D" id="3.40.50.300">
    <property type="entry name" value="P-loop containing nucleotide triphosphate hydrolases"/>
    <property type="match status" value="1"/>
</dbReference>
<dbReference type="EMBL" id="CAUYUJ010009680">
    <property type="protein sequence ID" value="CAK0827417.1"/>
    <property type="molecule type" value="Genomic_DNA"/>
</dbReference>
<feature type="non-terminal residue" evidence="2">
    <location>
        <position position="258"/>
    </location>
</feature>
<evidence type="ECO:0008006" key="4">
    <source>
        <dbReference type="Google" id="ProtNLM"/>
    </source>
</evidence>
<keyword evidence="1" id="KW-0812">Transmembrane</keyword>
<keyword evidence="1" id="KW-1133">Transmembrane helix</keyword>